<dbReference type="SUPFAM" id="SSF53335">
    <property type="entry name" value="S-adenosyl-L-methionine-dependent methyltransferases"/>
    <property type="match status" value="1"/>
</dbReference>
<dbReference type="GO" id="GO:0032259">
    <property type="term" value="P:methylation"/>
    <property type="evidence" value="ECO:0007669"/>
    <property type="project" value="UniProtKB-KW"/>
</dbReference>
<feature type="domain" description="Methyltransferase type 11" evidence="4">
    <location>
        <begin position="39"/>
        <end position="131"/>
    </location>
</feature>
<name>A0A0K8MCS2_9PROT</name>
<dbReference type="InterPro" id="IPR013216">
    <property type="entry name" value="Methyltransf_11"/>
</dbReference>
<evidence type="ECO:0000256" key="3">
    <source>
        <dbReference type="ARBA" id="ARBA00022679"/>
    </source>
</evidence>
<evidence type="ECO:0000256" key="2">
    <source>
        <dbReference type="ARBA" id="ARBA00022603"/>
    </source>
</evidence>
<evidence type="ECO:0000313" key="6">
    <source>
        <dbReference type="Proteomes" id="UP000036771"/>
    </source>
</evidence>
<dbReference type="Proteomes" id="UP000036771">
    <property type="component" value="Unassembled WGS sequence"/>
</dbReference>
<organism evidence="5 6">
    <name type="scientific">Caedimonas varicaedens</name>
    <dbReference type="NCBI Taxonomy" id="1629334"/>
    <lineage>
        <taxon>Bacteria</taxon>
        <taxon>Pseudomonadati</taxon>
        <taxon>Pseudomonadota</taxon>
        <taxon>Alphaproteobacteria</taxon>
        <taxon>Holosporales</taxon>
        <taxon>Caedimonadaceae</taxon>
        <taxon>Caedimonas</taxon>
    </lineage>
</organism>
<dbReference type="Gene3D" id="3.40.50.150">
    <property type="entry name" value="Vaccinia Virus protein VP39"/>
    <property type="match status" value="1"/>
</dbReference>
<dbReference type="AlphaFoldDB" id="A0A0K8MCS2"/>
<accession>A0A0K8MCS2</accession>
<dbReference type="PANTHER" id="PTHR44942:SF4">
    <property type="entry name" value="METHYLTRANSFERASE TYPE 11 DOMAIN-CONTAINING PROTEIN"/>
    <property type="match status" value="1"/>
</dbReference>
<dbReference type="PANTHER" id="PTHR44942">
    <property type="entry name" value="METHYLTRANSF_11 DOMAIN-CONTAINING PROTEIN"/>
    <property type="match status" value="1"/>
</dbReference>
<gene>
    <name evidence="5" type="ORF">Cva_00970</name>
</gene>
<dbReference type="EMBL" id="BBVC01000042">
    <property type="protein sequence ID" value="GAO98321.1"/>
    <property type="molecule type" value="Genomic_DNA"/>
</dbReference>
<proteinExistence type="inferred from homology"/>
<sequence length="256" mass="29361">MDYKDVTELSGEEISQEQLQRICNRYYWAGSYCQGKDTLEVACGTGPGLGYLSRISQRLVAGDISEEILSIARLHYEERVDIQQFDASSMPFPNQSFDVVLIFEAIYYLPNVEQFMKECRRILRPAGILLIVTANKDLYDFNPSPYSYGYYGVLELERLLSTHNFEATFYGSTSVKTTSFKQKIFRPMKKIASALNLIPQTMKRKSCLKRLVFGKLVPMPYEIDSSTRNYEPPVSLVSDHPDRVHKVIFCAAHMKN</sequence>
<dbReference type="GO" id="GO:0008757">
    <property type="term" value="F:S-adenosylmethionine-dependent methyltransferase activity"/>
    <property type="evidence" value="ECO:0007669"/>
    <property type="project" value="InterPro"/>
</dbReference>
<reference evidence="5 6" key="1">
    <citation type="submission" date="2015-03" db="EMBL/GenBank/DDBJ databases">
        <title>Caedibacter varicaedens, whole genome shotgun sequence.</title>
        <authorList>
            <person name="Suzuki H."/>
            <person name="Dapper A.L."/>
            <person name="Gibson A.K."/>
            <person name="Jackson C."/>
            <person name="Lee H."/>
            <person name="Pejaver V.R."/>
            <person name="Doak T."/>
            <person name="Lynch M."/>
        </authorList>
    </citation>
    <scope>NUCLEOTIDE SEQUENCE [LARGE SCALE GENOMIC DNA]</scope>
</reference>
<keyword evidence="6" id="KW-1185">Reference proteome</keyword>
<dbReference type="InterPro" id="IPR029063">
    <property type="entry name" value="SAM-dependent_MTases_sf"/>
</dbReference>
<dbReference type="STRING" id="1629334.Cva_00970"/>
<comment type="caution">
    <text evidence="5">The sequence shown here is derived from an EMBL/GenBank/DDBJ whole genome shotgun (WGS) entry which is preliminary data.</text>
</comment>
<evidence type="ECO:0000259" key="4">
    <source>
        <dbReference type="Pfam" id="PF08241"/>
    </source>
</evidence>
<dbReference type="CDD" id="cd02440">
    <property type="entry name" value="AdoMet_MTases"/>
    <property type="match status" value="1"/>
</dbReference>
<evidence type="ECO:0000256" key="1">
    <source>
        <dbReference type="ARBA" id="ARBA00008361"/>
    </source>
</evidence>
<keyword evidence="3 5" id="KW-0808">Transferase</keyword>
<evidence type="ECO:0000313" key="5">
    <source>
        <dbReference type="EMBL" id="GAO98321.1"/>
    </source>
</evidence>
<dbReference type="InterPro" id="IPR051052">
    <property type="entry name" value="Diverse_substrate_MTase"/>
</dbReference>
<dbReference type="Pfam" id="PF08241">
    <property type="entry name" value="Methyltransf_11"/>
    <property type="match status" value="1"/>
</dbReference>
<keyword evidence="2 5" id="KW-0489">Methyltransferase</keyword>
<protein>
    <submittedName>
        <fullName evidence="5">Putative S-adenosylmethionine-dependent methyltransferase/MSMEI_2290</fullName>
    </submittedName>
</protein>
<comment type="similarity">
    <text evidence="1">Belongs to the methyltransferase superfamily.</text>
</comment>